<keyword evidence="9" id="KW-1185">Reference proteome</keyword>
<evidence type="ECO:0000256" key="6">
    <source>
        <dbReference type="ARBA" id="ARBA00023211"/>
    </source>
</evidence>
<dbReference type="RefSeq" id="WP_377176033.1">
    <property type="nucleotide sequence ID" value="NZ_JBHUFA010000004.1"/>
</dbReference>
<accession>A0ABW4JVY9</accession>
<organism evidence="8 9">
    <name type="scientific">Roseibium aestuarii</name>
    <dbReference type="NCBI Taxonomy" id="2600299"/>
    <lineage>
        <taxon>Bacteria</taxon>
        <taxon>Pseudomonadati</taxon>
        <taxon>Pseudomonadota</taxon>
        <taxon>Alphaproteobacteria</taxon>
        <taxon>Hyphomicrobiales</taxon>
        <taxon>Stappiaceae</taxon>
        <taxon>Roseibium</taxon>
    </lineage>
</organism>
<dbReference type="InterPro" id="IPR000086">
    <property type="entry name" value="NUDIX_hydrolase_dom"/>
</dbReference>
<dbReference type="PROSITE" id="PS51462">
    <property type="entry name" value="NUDIX"/>
    <property type="match status" value="1"/>
</dbReference>
<evidence type="ECO:0000256" key="2">
    <source>
        <dbReference type="ARBA" id="ARBA00001946"/>
    </source>
</evidence>
<dbReference type="SUPFAM" id="SSF55811">
    <property type="entry name" value="Nudix"/>
    <property type="match status" value="1"/>
</dbReference>
<evidence type="ECO:0000259" key="7">
    <source>
        <dbReference type="PROSITE" id="PS51462"/>
    </source>
</evidence>
<dbReference type="PANTHER" id="PTHR12992">
    <property type="entry name" value="NUDIX HYDROLASE"/>
    <property type="match status" value="1"/>
</dbReference>
<evidence type="ECO:0000256" key="5">
    <source>
        <dbReference type="ARBA" id="ARBA00022842"/>
    </source>
</evidence>
<dbReference type="Proteomes" id="UP001597327">
    <property type="component" value="Unassembled WGS sequence"/>
</dbReference>
<comment type="cofactor">
    <cofactor evidence="1">
        <name>Mn(2+)</name>
        <dbReference type="ChEBI" id="CHEBI:29035"/>
    </cofactor>
</comment>
<dbReference type="PANTHER" id="PTHR12992:SF11">
    <property type="entry name" value="MITOCHONDRIAL COENZYME A DIPHOSPHATASE NUDT8"/>
    <property type="match status" value="1"/>
</dbReference>
<dbReference type="InterPro" id="IPR045121">
    <property type="entry name" value="CoAse"/>
</dbReference>
<evidence type="ECO:0000256" key="3">
    <source>
        <dbReference type="ARBA" id="ARBA00022723"/>
    </source>
</evidence>
<keyword evidence="6" id="KW-0464">Manganese</keyword>
<dbReference type="NCBIfam" id="NF007980">
    <property type="entry name" value="PRK10707.1"/>
    <property type="match status" value="1"/>
</dbReference>
<dbReference type="Pfam" id="PF00293">
    <property type="entry name" value="NUDIX"/>
    <property type="match status" value="1"/>
</dbReference>
<comment type="caution">
    <text evidence="8">The sequence shown here is derived from an EMBL/GenBank/DDBJ whole genome shotgun (WGS) entry which is preliminary data.</text>
</comment>
<dbReference type="EMBL" id="JBHUFA010000004">
    <property type="protein sequence ID" value="MFD1696309.1"/>
    <property type="molecule type" value="Genomic_DNA"/>
</dbReference>
<dbReference type="Gene3D" id="3.90.79.10">
    <property type="entry name" value="Nucleoside Triphosphate Pyrophosphohydrolase"/>
    <property type="match status" value="1"/>
</dbReference>
<evidence type="ECO:0000313" key="8">
    <source>
        <dbReference type="EMBL" id="MFD1696309.1"/>
    </source>
</evidence>
<proteinExistence type="predicted"/>
<keyword evidence="5" id="KW-0460">Magnesium</keyword>
<comment type="cofactor">
    <cofactor evidence="2">
        <name>Mg(2+)</name>
        <dbReference type="ChEBI" id="CHEBI:18420"/>
    </cofactor>
</comment>
<evidence type="ECO:0000256" key="1">
    <source>
        <dbReference type="ARBA" id="ARBA00001936"/>
    </source>
</evidence>
<gene>
    <name evidence="8" type="ORF">ACFSC7_12340</name>
</gene>
<feature type="domain" description="Nudix hydrolase" evidence="7">
    <location>
        <begin position="44"/>
        <end position="177"/>
    </location>
</feature>
<evidence type="ECO:0000256" key="4">
    <source>
        <dbReference type="ARBA" id="ARBA00022801"/>
    </source>
</evidence>
<dbReference type="CDD" id="cd03426">
    <property type="entry name" value="NUDIX_CoAse_Nudt7"/>
    <property type="match status" value="1"/>
</dbReference>
<dbReference type="InterPro" id="IPR015797">
    <property type="entry name" value="NUDIX_hydrolase-like_dom_sf"/>
</dbReference>
<protein>
    <submittedName>
        <fullName evidence="8">CoA pyrophosphatase</fullName>
    </submittedName>
</protein>
<name>A0ABW4JVY9_9HYPH</name>
<keyword evidence="4" id="KW-0378">Hydrolase</keyword>
<keyword evidence="3" id="KW-0479">Metal-binding</keyword>
<evidence type="ECO:0000313" key="9">
    <source>
        <dbReference type="Proteomes" id="UP001597327"/>
    </source>
</evidence>
<reference evidence="9" key="1">
    <citation type="journal article" date="2019" name="Int. J. Syst. Evol. Microbiol.">
        <title>The Global Catalogue of Microorganisms (GCM) 10K type strain sequencing project: providing services to taxonomists for standard genome sequencing and annotation.</title>
        <authorList>
            <consortium name="The Broad Institute Genomics Platform"/>
            <consortium name="The Broad Institute Genome Sequencing Center for Infectious Disease"/>
            <person name="Wu L."/>
            <person name="Ma J."/>
        </authorList>
    </citation>
    <scope>NUCLEOTIDE SEQUENCE [LARGE SCALE GENOMIC DNA]</scope>
    <source>
        <strain evidence="9">JCM 3369</strain>
    </source>
</reference>
<sequence length="207" mass="22958">MSFAAGYADFRARFLDRAPLRLERETGDHVFNPDLPPYAMWEGPPRDAAVLIPLRQLRGEAHVILTQRTPHLRSHAGQIAFPGGKIDAEDAGPRAAALREAHEEIGLSPQAVSILGDLAPYHTGSGYRIVPVVAEVAVDAVLVANPAEVADVFEVPLPFLMDPANHRKQSRSWQGRERFFYEMPYGERYIWGVTAGILRSLFETVYG</sequence>